<evidence type="ECO:0000313" key="15">
    <source>
        <dbReference type="Proteomes" id="UP000242180"/>
    </source>
</evidence>
<dbReference type="GO" id="GO:0046872">
    <property type="term" value="F:metal ion binding"/>
    <property type="evidence" value="ECO:0007669"/>
    <property type="project" value="UniProtKB-KW"/>
</dbReference>
<evidence type="ECO:0000313" key="14">
    <source>
        <dbReference type="EMBL" id="ORZ00793.1"/>
    </source>
</evidence>
<keyword evidence="6" id="KW-0949">S-adenosyl-L-methionine</keyword>
<proteinExistence type="inferred from homology"/>
<dbReference type="GO" id="GO:0005737">
    <property type="term" value="C:cytoplasm"/>
    <property type="evidence" value="ECO:0007669"/>
    <property type="project" value="TreeGrafter"/>
</dbReference>
<evidence type="ECO:0000256" key="6">
    <source>
        <dbReference type="ARBA" id="ARBA00022691"/>
    </source>
</evidence>
<feature type="region of interest" description="Disordered" evidence="13">
    <location>
        <begin position="379"/>
        <end position="401"/>
    </location>
</feature>
<dbReference type="GO" id="GO:0003723">
    <property type="term" value="F:RNA binding"/>
    <property type="evidence" value="ECO:0007669"/>
    <property type="project" value="UniProtKB-KW"/>
</dbReference>
<evidence type="ECO:0000256" key="3">
    <source>
        <dbReference type="ARBA" id="ARBA00021330"/>
    </source>
</evidence>
<dbReference type="GO" id="GO:0030422">
    <property type="term" value="P:siRNA processing"/>
    <property type="evidence" value="ECO:0007669"/>
    <property type="project" value="TreeGrafter"/>
</dbReference>
<comment type="caution">
    <text evidence="14">The sequence shown here is derived from an EMBL/GenBank/DDBJ whole genome shotgun (WGS) entry which is preliminary data.</text>
</comment>
<dbReference type="OrthoDB" id="2154311at2759"/>
<keyword evidence="5" id="KW-0808">Transferase</keyword>
<evidence type="ECO:0000256" key="8">
    <source>
        <dbReference type="ARBA" id="ARBA00022842"/>
    </source>
</evidence>
<dbReference type="Proteomes" id="UP000242180">
    <property type="component" value="Unassembled WGS sequence"/>
</dbReference>
<dbReference type="InterPro" id="IPR029063">
    <property type="entry name" value="SAM-dependent_MTases_sf"/>
</dbReference>
<dbReference type="STRING" id="13706.A0A1X2HN10"/>
<evidence type="ECO:0000256" key="5">
    <source>
        <dbReference type="ARBA" id="ARBA00022679"/>
    </source>
</evidence>
<gene>
    <name evidence="14" type="ORF">BCR43DRAFT_485797</name>
</gene>
<comment type="catalytic activity">
    <reaction evidence="12">
        <text>small RNA 3'-end nucleotide + S-adenosyl-L-methionine = small RNA 3'-end 2'-O-methylnucleotide + S-adenosyl-L-homocysteine + H(+)</text>
        <dbReference type="Rhea" id="RHEA:37887"/>
        <dbReference type="Rhea" id="RHEA-COMP:10415"/>
        <dbReference type="Rhea" id="RHEA-COMP:10416"/>
        <dbReference type="ChEBI" id="CHEBI:15378"/>
        <dbReference type="ChEBI" id="CHEBI:57856"/>
        <dbReference type="ChEBI" id="CHEBI:59789"/>
        <dbReference type="ChEBI" id="CHEBI:74896"/>
        <dbReference type="ChEBI" id="CHEBI:74898"/>
        <dbReference type="EC" id="2.1.1.386"/>
    </reaction>
</comment>
<keyword evidence="7" id="KW-0479">Metal-binding</keyword>
<evidence type="ECO:0000256" key="7">
    <source>
        <dbReference type="ARBA" id="ARBA00022723"/>
    </source>
</evidence>
<protein>
    <recommendedName>
        <fullName evidence="3">Small RNA 2'-O-methyltransferase</fullName>
        <ecNumber evidence="11">2.1.1.386</ecNumber>
    </recommendedName>
</protein>
<comment type="cofactor">
    <cofactor evidence="1">
        <name>Mg(2+)</name>
        <dbReference type="ChEBI" id="CHEBI:18420"/>
    </cofactor>
</comment>
<dbReference type="GO" id="GO:0090486">
    <property type="term" value="F:small RNA 2'-O-methyltransferase activity"/>
    <property type="evidence" value="ECO:0007669"/>
    <property type="project" value="UniProtKB-EC"/>
</dbReference>
<evidence type="ECO:0000256" key="2">
    <source>
        <dbReference type="ARBA" id="ARBA00009026"/>
    </source>
</evidence>
<evidence type="ECO:0000256" key="9">
    <source>
        <dbReference type="ARBA" id="ARBA00022884"/>
    </source>
</evidence>
<keyword evidence="8" id="KW-0460">Magnesium</keyword>
<comment type="similarity">
    <text evidence="2">Belongs to the methyltransferase superfamily. HEN1 family.</text>
</comment>
<keyword evidence="10" id="KW-0943">RNA-mediated gene silencing</keyword>
<dbReference type="GO" id="GO:0001510">
    <property type="term" value="P:RNA methylation"/>
    <property type="evidence" value="ECO:0007669"/>
    <property type="project" value="InterPro"/>
</dbReference>
<keyword evidence="9" id="KW-0694">RNA-binding</keyword>
<evidence type="ECO:0000256" key="1">
    <source>
        <dbReference type="ARBA" id="ARBA00001946"/>
    </source>
</evidence>
<organism evidence="14 15">
    <name type="scientific">Syncephalastrum racemosum</name>
    <name type="common">Filamentous fungus</name>
    <dbReference type="NCBI Taxonomy" id="13706"/>
    <lineage>
        <taxon>Eukaryota</taxon>
        <taxon>Fungi</taxon>
        <taxon>Fungi incertae sedis</taxon>
        <taxon>Mucoromycota</taxon>
        <taxon>Mucoromycotina</taxon>
        <taxon>Mucoromycetes</taxon>
        <taxon>Mucorales</taxon>
        <taxon>Syncephalastraceae</taxon>
        <taxon>Syncephalastrum</taxon>
    </lineage>
</organism>
<dbReference type="GO" id="GO:0005634">
    <property type="term" value="C:nucleus"/>
    <property type="evidence" value="ECO:0007669"/>
    <property type="project" value="TreeGrafter"/>
</dbReference>
<keyword evidence="15" id="KW-1185">Reference proteome</keyword>
<dbReference type="PANTHER" id="PTHR21404">
    <property type="entry name" value="HEN1"/>
    <property type="match status" value="1"/>
</dbReference>
<dbReference type="InParanoid" id="A0A1X2HN10"/>
<evidence type="ECO:0000256" key="13">
    <source>
        <dbReference type="SAM" id="MobiDB-lite"/>
    </source>
</evidence>
<reference evidence="14 15" key="1">
    <citation type="submission" date="2016-07" db="EMBL/GenBank/DDBJ databases">
        <title>Pervasive Adenine N6-methylation of Active Genes in Fungi.</title>
        <authorList>
            <consortium name="DOE Joint Genome Institute"/>
            <person name="Mondo S.J."/>
            <person name="Dannebaum R.O."/>
            <person name="Kuo R.C."/>
            <person name="Labutti K."/>
            <person name="Haridas S."/>
            <person name="Kuo A."/>
            <person name="Salamov A."/>
            <person name="Ahrendt S.R."/>
            <person name="Lipzen A."/>
            <person name="Sullivan W."/>
            <person name="Andreopoulos W.B."/>
            <person name="Clum A."/>
            <person name="Lindquist E."/>
            <person name="Daum C."/>
            <person name="Ramamoorthy G.K."/>
            <person name="Gryganskyi A."/>
            <person name="Culley D."/>
            <person name="Magnuson J.K."/>
            <person name="James T.Y."/>
            <person name="O'Malley M.A."/>
            <person name="Stajich J.E."/>
            <person name="Spatafora J.W."/>
            <person name="Visel A."/>
            <person name="Grigoriev I.V."/>
        </authorList>
    </citation>
    <scope>NUCLEOTIDE SEQUENCE [LARGE SCALE GENOMIC DNA]</scope>
    <source>
        <strain evidence="14 15">NRRL 2496</strain>
    </source>
</reference>
<dbReference type="Gene3D" id="3.40.50.150">
    <property type="entry name" value="Vaccinia Virus protein VP39"/>
    <property type="match status" value="1"/>
</dbReference>
<dbReference type="EC" id="2.1.1.386" evidence="11"/>
<dbReference type="SUPFAM" id="SSF53335">
    <property type="entry name" value="S-adenosyl-L-methionine-dependent methyltransferases"/>
    <property type="match status" value="1"/>
</dbReference>
<accession>A0A1X2HN10</accession>
<dbReference type="AlphaFoldDB" id="A0A1X2HN10"/>
<keyword evidence="4" id="KW-0489">Methyltransferase</keyword>
<dbReference type="PANTHER" id="PTHR21404:SF3">
    <property type="entry name" value="SMALL RNA 2'-O-METHYLTRANSFERASE"/>
    <property type="match status" value="1"/>
</dbReference>
<sequence length="401" mass="46008">MEDDRTFMFSPPLWRQRRSFIFDTIVKYGVQSVLDYGCGEANVLAYLIPPSADDVPSITRLAGLDIDTEPLQEAMQRCRPWENDYRELRVHPLTVDLYQGSVDQPDARLYGYDLMICSEVIEHLPAHILNRFLDVTLGNYAPPILIVTTPNAEYNIHFDNLNYGKPNAMYRHDDHKFEWTRAEFQAWCNQGADAYGYQTEFSGIGLLEGKPYDHATGHCTQTCVFIRNPQHAGPLRIKALPHKHIQHFDFPFFDEPPLSDREIMHELTSAIQTLCLADPVIQSDNPPTSQFTETYEWCTDHSDYASQLPSPKQILTPPPTRMTRVPQQFPVHLIWDMLRIRQICKSYRRMLEYLATLNFCSLTGTDIIVNKAYPIPVESDDHNQEGSYSISSASSDEDDPA</sequence>
<dbReference type="InterPro" id="IPR026610">
    <property type="entry name" value="Hen1"/>
</dbReference>
<dbReference type="FunCoup" id="A0A1X2HN10">
    <property type="interactions" value="194"/>
</dbReference>
<dbReference type="OMA" id="YEQRYCA"/>
<evidence type="ECO:0000256" key="12">
    <source>
        <dbReference type="ARBA" id="ARBA00048418"/>
    </source>
</evidence>
<evidence type="ECO:0000256" key="10">
    <source>
        <dbReference type="ARBA" id="ARBA00023158"/>
    </source>
</evidence>
<dbReference type="EMBL" id="MCGN01000002">
    <property type="protein sequence ID" value="ORZ00793.1"/>
    <property type="molecule type" value="Genomic_DNA"/>
</dbReference>
<name>A0A1X2HN10_SYNRA</name>
<evidence type="ECO:0000256" key="11">
    <source>
        <dbReference type="ARBA" id="ARBA00035025"/>
    </source>
</evidence>
<evidence type="ECO:0000256" key="4">
    <source>
        <dbReference type="ARBA" id="ARBA00022603"/>
    </source>
</evidence>